<keyword evidence="3" id="KW-0479">Metal-binding</keyword>
<comment type="similarity">
    <text evidence="1">Belongs to the ADP-ribosylglycohydrolase family.</text>
</comment>
<feature type="binding site" evidence="3">
    <location>
        <position position="326"/>
    </location>
    <ligand>
        <name>Mg(2+)</name>
        <dbReference type="ChEBI" id="CHEBI:18420"/>
        <label>1</label>
    </ligand>
</feature>
<keyword evidence="3" id="KW-0460">Magnesium</keyword>
<dbReference type="InterPro" id="IPR005502">
    <property type="entry name" value="Ribosyl_crysJ1"/>
</dbReference>
<dbReference type="Gene3D" id="1.10.4080.10">
    <property type="entry name" value="ADP-ribosylation/Crystallin J1"/>
    <property type="match status" value="1"/>
</dbReference>
<feature type="coiled-coil region" evidence="4">
    <location>
        <begin position="372"/>
        <end position="399"/>
    </location>
</feature>
<name>A0A418KV60_9ACTN</name>
<dbReference type="EMBL" id="QUAL01000053">
    <property type="protein sequence ID" value="RIQ31165.1"/>
    <property type="molecule type" value="Genomic_DNA"/>
</dbReference>
<comment type="caution">
    <text evidence="5">The sequence shown here is derived from an EMBL/GenBank/DDBJ whole genome shotgun (WGS) entry which is preliminary data.</text>
</comment>
<proteinExistence type="inferred from homology"/>
<dbReference type="PANTHER" id="PTHR16222:SF24">
    <property type="entry name" value="ADP-RIBOSYLHYDROLASE ARH3"/>
    <property type="match status" value="1"/>
</dbReference>
<dbReference type="GO" id="GO:0046872">
    <property type="term" value="F:metal ion binding"/>
    <property type="evidence" value="ECO:0007669"/>
    <property type="project" value="UniProtKB-KW"/>
</dbReference>
<dbReference type="AlphaFoldDB" id="A0A418KV60"/>
<reference evidence="5 6" key="1">
    <citation type="submission" date="2018-09" db="EMBL/GenBank/DDBJ databases">
        <title>Isolation, diversity and antifungal activity of actinobacteria from wheat.</title>
        <authorList>
            <person name="Han C."/>
        </authorList>
    </citation>
    <scope>NUCLEOTIDE SEQUENCE [LARGE SCALE GENOMIC DNA]</scope>
    <source>
        <strain evidence="5 6">NEAU-YY265</strain>
    </source>
</reference>
<evidence type="ECO:0000313" key="6">
    <source>
        <dbReference type="Proteomes" id="UP000284057"/>
    </source>
</evidence>
<dbReference type="Pfam" id="PF03747">
    <property type="entry name" value="ADP_ribosyl_GH"/>
    <property type="match status" value="1"/>
</dbReference>
<dbReference type="Proteomes" id="UP000284057">
    <property type="component" value="Unassembled WGS sequence"/>
</dbReference>
<evidence type="ECO:0000256" key="4">
    <source>
        <dbReference type="SAM" id="Coils"/>
    </source>
</evidence>
<dbReference type="InterPro" id="IPR036705">
    <property type="entry name" value="Ribosyl_crysJ1_sf"/>
</dbReference>
<sequence length="402" mass="44443">MVFKSLYSGQGIPTDLIRRTSMATLFEKIYGVEAATTIANSMGDVLEGLAWFEIEERYGLVTELLPQPNKWGSRPVMGISADENGPARMPQEWGHDFVWYPHDRPPGQSEDGHERHRLAVTAIIEKGGRVTVEDVARIWLRDIDPARFGYLLGPQDQVIYYALKAGVWPWETGRYATFPGMIGTSKMMIAIGTVNACDPRQAARDALDVGRIKDVRGPRDNYSLEVAAAVAAGTAEALKPSATVDSVLGVALEQLSRVPRREVETALQWASDAADWRELRPKFQDKYLGHWMSDAVEILSGGAAIFQITGGHVEDSIVQAVNLGRDTDCRAYIAGGWSAALRGIDAVPERWVKTVTEQVKTDPYTVSRRTPMESATGLYEAVQNELRRSKERVADLEAQLTP</sequence>
<dbReference type="InterPro" id="IPR050792">
    <property type="entry name" value="ADP-ribosylglycohydrolase"/>
</dbReference>
<accession>A0A418KV60</accession>
<dbReference type="PANTHER" id="PTHR16222">
    <property type="entry name" value="ADP-RIBOSYLGLYCOHYDROLASE"/>
    <property type="match status" value="1"/>
</dbReference>
<evidence type="ECO:0000313" key="5">
    <source>
        <dbReference type="EMBL" id="RIQ31165.1"/>
    </source>
</evidence>
<evidence type="ECO:0008006" key="7">
    <source>
        <dbReference type="Google" id="ProtNLM"/>
    </source>
</evidence>
<evidence type="ECO:0000256" key="3">
    <source>
        <dbReference type="PIRSR" id="PIRSR605502-1"/>
    </source>
</evidence>
<comment type="cofactor">
    <cofactor evidence="3">
        <name>Mg(2+)</name>
        <dbReference type="ChEBI" id="CHEBI:18420"/>
    </cofactor>
    <text evidence="3">Binds 2 magnesium ions per subunit.</text>
</comment>
<keyword evidence="4" id="KW-0175">Coiled coil</keyword>
<dbReference type="SUPFAM" id="SSF101478">
    <property type="entry name" value="ADP-ribosylglycohydrolase"/>
    <property type="match status" value="1"/>
</dbReference>
<feature type="binding site" evidence="3">
    <location>
        <position position="328"/>
    </location>
    <ligand>
        <name>Mg(2+)</name>
        <dbReference type="ChEBI" id="CHEBI:18420"/>
        <label>1</label>
    </ligand>
</feature>
<evidence type="ECO:0000256" key="1">
    <source>
        <dbReference type="ARBA" id="ARBA00010702"/>
    </source>
</evidence>
<dbReference type="GO" id="GO:0016787">
    <property type="term" value="F:hydrolase activity"/>
    <property type="evidence" value="ECO:0007669"/>
    <property type="project" value="UniProtKB-KW"/>
</dbReference>
<gene>
    <name evidence="5" type="ORF">DY240_06290</name>
</gene>
<organism evidence="5 6">
    <name type="scientific">Jiangella rhizosphaerae</name>
    <dbReference type="NCBI Taxonomy" id="2293569"/>
    <lineage>
        <taxon>Bacteria</taxon>
        <taxon>Bacillati</taxon>
        <taxon>Actinomycetota</taxon>
        <taxon>Actinomycetes</taxon>
        <taxon>Jiangellales</taxon>
        <taxon>Jiangellaceae</taxon>
        <taxon>Jiangella</taxon>
    </lineage>
</organism>
<protein>
    <recommendedName>
        <fullName evidence="7">ADP-ribosylglycohydrolase family protein</fullName>
    </recommendedName>
</protein>
<keyword evidence="6" id="KW-1185">Reference proteome</keyword>
<evidence type="ECO:0000256" key="2">
    <source>
        <dbReference type="ARBA" id="ARBA00022801"/>
    </source>
</evidence>
<keyword evidence="2" id="KW-0378">Hydrolase</keyword>